<sequence>MSDRVLLKVYYFGHILLQTSEGVKFICENLLDVVIPFIISFEELKGVICEKIDSKRARKISYILYRYPISVFGGFVQFQTKYVTDEASMQEMFSMYIENRAQISFIELYVEFEQSEADRNILREDYNSDSEEEFESNYEFVGPDGDEDQGDGTTAPDVTEVENALANEVPFEEPSFMRVLDLEAMHVPEFPEYMTAAEISIVADGEFAVGMEFSSREAVIKAIKEYTIRRSIDYRVYESEPLTFYAKCTHCMQTNLHQETFRLVALTGRMRFLRCVRCQVDWSLQSIYVAFDVTVIDQVRRVYRARFRPLGNPTTWPTYNGPRFVPNPYLRRVTKGRPRMIRFMNEMDTRMLRRPRRCRLCGAEGHSRSRCRQSAGANADRDAQ</sequence>
<evidence type="ECO:0000256" key="1">
    <source>
        <dbReference type="SAM" id="MobiDB-lite"/>
    </source>
</evidence>
<feature type="region of interest" description="Disordered" evidence="1">
    <location>
        <begin position="126"/>
        <end position="155"/>
    </location>
</feature>
<keyword evidence="3" id="KW-1185">Reference proteome</keyword>
<evidence type="ECO:0000313" key="3">
    <source>
        <dbReference type="Proteomes" id="UP000289738"/>
    </source>
</evidence>
<name>A0A444Y1S3_ARAHY</name>
<reference evidence="2 3" key="1">
    <citation type="submission" date="2019-01" db="EMBL/GenBank/DDBJ databases">
        <title>Sequencing of cultivated peanut Arachis hypogaea provides insights into genome evolution and oil improvement.</title>
        <authorList>
            <person name="Chen X."/>
        </authorList>
    </citation>
    <scope>NUCLEOTIDE SEQUENCE [LARGE SCALE GENOMIC DNA]</scope>
    <source>
        <strain evidence="3">cv. Fuhuasheng</strain>
        <tissue evidence="2">Leaves</tissue>
    </source>
</reference>
<evidence type="ECO:0000313" key="2">
    <source>
        <dbReference type="EMBL" id="RYQ95891.1"/>
    </source>
</evidence>
<protein>
    <submittedName>
        <fullName evidence="2">Uncharacterized protein</fullName>
    </submittedName>
</protein>
<dbReference type="AlphaFoldDB" id="A0A444Y1S3"/>
<dbReference type="Proteomes" id="UP000289738">
    <property type="component" value="Chromosome B08"/>
</dbReference>
<comment type="caution">
    <text evidence="2">The sequence shown here is derived from an EMBL/GenBank/DDBJ whole genome shotgun (WGS) entry which is preliminary data.</text>
</comment>
<dbReference type="EMBL" id="SDMP01000018">
    <property type="protein sequence ID" value="RYQ95891.1"/>
    <property type="molecule type" value="Genomic_DNA"/>
</dbReference>
<feature type="compositionally biased region" description="Acidic residues" evidence="1">
    <location>
        <begin position="127"/>
        <end position="136"/>
    </location>
</feature>
<organism evidence="2 3">
    <name type="scientific">Arachis hypogaea</name>
    <name type="common">Peanut</name>
    <dbReference type="NCBI Taxonomy" id="3818"/>
    <lineage>
        <taxon>Eukaryota</taxon>
        <taxon>Viridiplantae</taxon>
        <taxon>Streptophyta</taxon>
        <taxon>Embryophyta</taxon>
        <taxon>Tracheophyta</taxon>
        <taxon>Spermatophyta</taxon>
        <taxon>Magnoliopsida</taxon>
        <taxon>eudicotyledons</taxon>
        <taxon>Gunneridae</taxon>
        <taxon>Pentapetalae</taxon>
        <taxon>rosids</taxon>
        <taxon>fabids</taxon>
        <taxon>Fabales</taxon>
        <taxon>Fabaceae</taxon>
        <taxon>Papilionoideae</taxon>
        <taxon>50 kb inversion clade</taxon>
        <taxon>dalbergioids sensu lato</taxon>
        <taxon>Dalbergieae</taxon>
        <taxon>Pterocarpus clade</taxon>
        <taxon>Arachis</taxon>
    </lineage>
</organism>
<proteinExistence type="predicted"/>
<gene>
    <name evidence="2" type="ORF">Ahy_B08g091267</name>
</gene>
<accession>A0A444Y1S3</accession>